<dbReference type="AlphaFoldDB" id="A0A060UYC5"/>
<dbReference type="EMBL" id="LT841305">
    <property type="protein sequence ID" value="SMH66250.1"/>
    <property type="molecule type" value="Genomic_DNA"/>
</dbReference>
<dbReference type="EMBL" id="CCCS020000052">
    <property type="protein sequence ID" value="CDQ11469.1"/>
    <property type="molecule type" value="Genomic_DNA"/>
</dbReference>
<gene>
    <name evidence="3" type="ORF">AFERRI_21039</name>
    <name evidence="2" type="ORF">AFERRI_560018</name>
</gene>
<name>A0A060UYC5_9PROT</name>
<feature type="domain" description="Group II intron maturase-specific" evidence="1">
    <location>
        <begin position="59"/>
        <end position="129"/>
    </location>
</feature>
<protein>
    <submittedName>
        <fullName evidence="2">RNA-directed DNA polymerase (Reverse transcriptase)</fullName>
    </submittedName>
</protein>
<keyword evidence="2" id="KW-0695">RNA-directed DNA polymerase</keyword>
<proteinExistence type="predicted"/>
<sequence length="161" mass="18654">MAAMQDMMGRLKLTVNAEKTRICRVPEACFDFLGYTFGLYHSEKTGYSYVGMRPSKKSVQRMVAAISAETTSQKGLLDAKTVVERLNRMLEGWANYFYLGPVRKAYRALDEHATRRLRRWLCMKHKVAKSGGTRFPHKYLYQDLGLVRLPERTRNLPWAKV</sequence>
<keyword evidence="4" id="KW-1185">Reference proteome</keyword>
<reference evidence="2" key="1">
    <citation type="submission" date="2014-03" db="EMBL/GenBank/DDBJ databases">
        <authorList>
            <person name="Genoscope - CEA"/>
        </authorList>
    </citation>
    <scope>NUCLEOTIDE SEQUENCE [LARGE SCALE GENOMIC DNA]</scope>
    <source>
        <strain evidence="2">CF27</strain>
    </source>
</reference>
<organism evidence="2">
    <name type="scientific">Acidithiobacillus ferrivorans</name>
    <dbReference type="NCBI Taxonomy" id="160808"/>
    <lineage>
        <taxon>Bacteria</taxon>
        <taxon>Pseudomonadati</taxon>
        <taxon>Pseudomonadota</taxon>
        <taxon>Acidithiobacillia</taxon>
        <taxon>Acidithiobacillales</taxon>
        <taxon>Acidithiobacillaceae</taxon>
        <taxon>Acidithiobacillus</taxon>
    </lineage>
</organism>
<accession>A0A060UYC5</accession>
<evidence type="ECO:0000313" key="4">
    <source>
        <dbReference type="Proteomes" id="UP000193925"/>
    </source>
</evidence>
<reference evidence="3 4" key="3">
    <citation type="submission" date="2017-03" db="EMBL/GenBank/DDBJ databases">
        <authorList>
            <person name="Regsiter A."/>
            <person name="William W."/>
        </authorList>
    </citation>
    <scope>NUCLEOTIDE SEQUENCE [LARGE SCALE GENOMIC DNA]</scope>
    <source>
        <strain evidence="3">PRJEB5721</strain>
    </source>
</reference>
<dbReference type="Pfam" id="PF08388">
    <property type="entry name" value="GIIM"/>
    <property type="match status" value="1"/>
</dbReference>
<evidence type="ECO:0000313" key="3">
    <source>
        <dbReference type="EMBL" id="SMH66250.1"/>
    </source>
</evidence>
<evidence type="ECO:0000259" key="1">
    <source>
        <dbReference type="Pfam" id="PF08388"/>
    </source>
</evidence>
<dbReference type="GO" id="GO:0003964">
    <property type="term" value="F:RNA-directed DNA polymerase activity"/>
    <property type="evidence" value="ECO:0007669"/>
    <property type="project" value="UniProtKB-KW"/>
</dbReference>
<keyword evidence="2" id="KW-0548">Nucleotidyltransferase</keyword>
<dbReference type="InterPro" id="IPR013597">
    <property type="entry name" value="Mat_intron_G2"/>
</dbReference>
<reference evidence="2" key="2">
    <citation type="submission" date="2014-07" db="EMBL/GenBank/DDBJ databases">
        <title>Initial genome analysis of the psychrotolerant acidophile Acidithiobacillus ferrivorans CF27: insights into iron and sulfur oxidation pathways and into biofilm formation.</title>
        <authorList>
            <person name="Talla E."/>
            <person name="Hedrich S."/>
            <person name="Mangenot S."/>
            <person name="Ji B."/>
            <person name="Johnson D.B."/>
            <person name="Barbe V."/>
            <person name="Bonnefoy V."/>
        </authorList>
    </citation>
    <scope>NUCLEOTIDE SEQUENCE [LARGE SCALE GENOMIC DNA]</scope>
    <source>
        <strain evidence="2">CF27</strain>
    </source>
</reference>
<evidence type="ECO:0000313" key="2">
    <source>
        <dbReference type="EMBL" id="CDQ11469.1"/>
    </source>
</evidence>
<dbReference type="Proteomes" id="UP000193925">
    <property type="component" value="Chromosome AFERRI"/>
</dbReference>
<keyword evidence="2" id="KW-0808">Transferase</keyword>